<dbReference type="GO" id="GO:0043856">
    <property type="term" value="F:anti-sigma factor antagonist activity"/>
    <property type="evidence" value="ECO:0007669"/>
    <property type="project" value="TreeGrafter"/>
</dbReference>
<reference evidence="2" key="1">
    <citation type="submission" date="2021-04" db="EMBL/GenBank/DDBJ databases">
        <title>Genomic sequence of Actinosynnema pretiosum subsp. pretiosum ATCC 31280 (C-14919).</title>
        <authorList>
            <person name="Bai L."/>
            <person name="Wang X."/>
            <person name="Xiao Y."/>
        </authorList>
    </citation>
    <scope>NUCLEOTIDE SEQUENCE</scope>
    <source>
        <strain evidence="2">ATCC 31280</strain>
    </source>
</reference>
<dbReference type="SUPFAM" id="SSF52091">
    <property type="entry name" value="SpoIIaa-like"/>
    <property type="match status" value="1"/>
</dbReference>
<protein>
    <submittedName>
        <fullName evidence="2">STAS domain-containing protein</fullName>
    </submittedName>
</protein>
<evidence type="ECO:0000313" key="2">
    <source>
        <dbReference type="EMBL" id="QUF05944.1"/>
    </source>
</evidence>
<evidence type="ECO:0000259" key="1">
    <source>
        <dbReference type="PROSITE" id="PS50801"/>
    </source>
</evidence>
<feature type="domain" description="STAS" evidence="1">
    <location>
        <begin position="8"/>
        <end position="113"/>
    </location>
</feature>
<dbReference type="InterPro" id="IPR036513">
    <property type="entry name" value="STAS_dom_sf"/>
</dbReference>
<proteinExistence type="predicted"/>
<sequence>MWGDRTLSTSTVRVDESVVVLRVRGGVDVATAPVLREALEAARADVVVVDLTGVDFFTSWGIEPLVQSHDRLLDRAGALHLVVTRQIRRVLSSVGLHHVLQMHGSAEAALAAVAEADEWG</sequence>
<dbReference type="CDD" id="cd07043">
    <property type="entry name" value="STAS_anti-anti-sigma_factors"/>
    <property type="match status" value="1"/>
</dbReference>
<dbReference type="PANTHER" id="PTHR33495:SF2">
    <property type="entry name" value="ANTI-SIGMA FACTOR ANTAGONIST TM_1081-RELATED"/>
    <property type="match status" value="1"/>
</dbReference>
<dbReference type="EMBL" id="CP073249">
    <property type="protein sequence ID" value="QUF05944.1"/>
    <property type="molecule type" value="Genomic_DNA"/>
</dbReference>
<dbReference type="Proteomes" id="UP000677152">
    <property type="component" value="Chromosome"/>
</dbReference>
<dbReference type="Pfam" id="PF01740">
    <property type="entry name" value="STAS"/>
    <property type="match status" value="1"/>
</dbReference>
<dbReference type="AlphaFoldDB" id="A0AA45R5K9"/>
<accession>A0AA45R5K9</accession>
<gene>
    <name evidence="2" type="ORF">KCV87_07695</name>
</gene>
<dbReference type="Gene3D" id="3.30.750.24">
    <property type="entry name" value="STAS domain"/>
    <property type="match status" value="1"/>
</dbReference>
<organism evidence="2 3">
    <name type="scientific">Actinosynnema pretiosum subsp. pretiosum</name>
    <dbReference type="NCBI Taxonomy" id="103721"/>
    <lineage>
        <taxon>Bacteria</taxon>
        <taxon>Bacillati</taxon>
        <taxon>Actinomycetota</taxon>
        <taxon>Actinomycetes</taxon>
        <taxon>Pseudonocardiales</taxon>
        <taxon>Pseudonocardiaceae</taxon>
        <taxon>Actinosynnema</taxon>
    </lineage>
</organism>
<dbReference type="InterPro" id="IPR002645">
    <property type="entry name" value="STAS_dom"/>
</dbReference>
<dbReference type="PANTHER" id="PTHR33495">
    <property type="entry name" value="ANTI-SIGMA FACTOR ANTAGONIST TM_1081-RELATED-RELATED"/>
    <property type="match status" value="1"/>
</dbReference>
<name>A0AA45R5K9_9PSEU</name>
<evidence type="ECO:0000313" key="3">
    <source>
        <dbReference type="Proteomes" id="UP000677152"/>
    </source>
</evidence>
<dbReference type="PROSITE" id="PS50801">
    <property type="entry name" value="STAS"/>
    <property type="match status" value="1"/>
</dbReference>